<dbReference type="CDD" id="cd06257">
    <property type="entry name" value="DnaJ"/>
    <property type="match status" value="1"/>
</dbReference>
<reference evidence="3" key="1">
    <citation type="submission" date="2022-02" db="EMBL/GenBank/DDBJ databases">
        <authorList>
            <person name="Giguere J D."/>
        </authorList>
    </citation>
    <scope>NUCLEOTIDE SEQUENCE</scope>
    <source>
        <strain evidence="3">CCAP 1055/1</strain>
    </source>
</reference>
<accession>A0A8J9X8P6</accession>
<dbReference type="PRINTS" id="PR00625">
    <property type="entry name" value="JDOMAIN"/>
</dbReference>
<proteinExistence type="predicted"/>
<dbReference type="AlphaFoldDB" id="A0A8J9X8P6"/>
<dbReference type="SUPFAM" id="SSF46565">
    <property type="entry name" value="Chaperone J-domain"/>
    <property type="match status" value="1"/>
</dbReference>
<evidence type="ECO:0000313" key="3">
    <source>
        <dbReference type="EMBL" id="CAG9286399.1"/>
    </source>
</evidence>
<organism evidence="3">
    <name type="scientific">Phaeodactylum tricornutum</name>
    <name type="common">Diatom</name>
    <dbReference type="NCBI Taxonomy" id="2850"/>
    <lineage>
        <taxon>Eukaryota</taxon>
        <taxon>Sar</taxon>
        <taxon>Stramenopiles</taxon>
        <taxon>Ochrophyta</taxon>
        <taxon>Bacillariophyta</taxon>
        <taxon>Bacillariophyceae</taxon>
        <taxon>Bacillariophycidae</taxon>
        <taxon>Naviculales</taxon>
        <taxon>Phaeodactylaceae</taxon>
        <taxon>Phaeodactylum</taxon>
    </lineage>
</organism>
<feature type="region of interest" description="Disordered" evidence="1">
    <location>
        <begin position="164"/>
        <end position="198"/>
    </location>
</feature>
<dbReference type="EMBL" id="OU594963">
    <property type="protein sequence ID" value="CAG9286399.1"/>
    <property type="molecule type" value="Genomic_DNA"/>
</dbReference>
<dbReference type="InterPro" id="IPR036869">
    <property type="entry name" value="J_dom_sf"/>
</dbReference>
<dbReference type="InterPro" id="IPR001623">
    <property type="entry name" value="DnaJ_domain"/>
</dbReference>
<gene>
    <name evidence="3" type="ORF">PTTT1_LOCUS32198</name>
</gene>
<dbReference type="Pfam" id="PF00226">
    <property type="entry name" value="DnaJ"/>
    <property type="match status" value="1"/>
</dbReference>
<dbReference type="Gene3D" id="1.10.287.110">
    <property type="entry name" value="DnaJ domain"/>
    <property type="match status" value="1"/>
</dbReference>
<feature type="domain" description="J" evidence="2">
    <location>
        <begin position="37"/>
        <end position="91"/>
    </location>
</feature>
<sequence>MFVRTRFRKAFHFRSCLVSTSFHIFPSRKLSFSASQNAFQVLGLPPGSPYEKVKRAFVKLALEKHPDQEGGSAEAFIAIRGAYEAIRKEISEDDSSENHADDPSAYWSPAELQEWFQRETGAFLSFEMCDKTRKEVINVYKTMSHGGKDKGGYWDMARTLAEQEERRMASGTRERTGGLPSQLIGPQSSTFNRRRRKR</sequence>
<evidence type="ECO:0000259" key="2">
    <source>
        <dbReference type="PROSITE" id="PS50076"/>
    </source>
</evidence>
<dbReference type="SMART" id="SM00271">
    <property type="entry name" value="DnaJ"/>
    <property type="match status" value="1"/>
</dbReference>
<dbReference type="PROSITE" id="PS50076">
    <property type="entry name" value="DNAJ_2"/>
    <property type="match status" value="1"/>
</dbReference>
<name>A0A8J9X8P6_PHATR</name>
<evidence type="ECO:0000256" key="1">
    <source>
        <dbReference type="SAM" id="MobiDB-lite"/>
    </source>
</evidence>
<dbReference type="Proteomes" id="UP000836788">
    <property type="component" value="Chromosome 22"/>
</dbReference>
<feature type="compositionally biased region" description="Basic and acidic residues" evidence="1">
    <location>
        <begin position="164"/>
        <end position="176"/>
    </location>
</feature>
<protein>
    <recommendedName>
        <fullName evidence="2">J domain-containing protein</fullName>
    </recommendedName>
</protein>